<dbReference type="PANTHER" id="PTHR31286">
    <property type="entry name" value="GLYCINE-RICH CELL WALL STRUCTURAL PROTEIN 1.8-LIKE"/>
    <property type="match status" value="1"/>
</dbReference>
<organism evidence="2 3">
    <name type="scientific">Acorus calamus</name>
    <name type="common">Sweet flag</name>
    <dbReference type="NCBI Taxonomy" id="4465"/>
    <lineage>
        <taxon>Eukaryota</taxon>
        <taxon>Viridiplantae</taxon>
        <taxon>Streptophyta</taxon>
        <taxon>Embryophyta</taxon>
        <taxon>Tracheophyta</taxon>
        <taxon>Spermatophyta</taxon>
        <taxon>Magnoliopsida</taxon>
        <taxon>Liliopsida</taxon>
        <taxon>Acoraceae</taxon>
        <taxon>Acorus</taxon>
    </lineage>
</organism>
<feature type="compositionally biased region" description="Basic residues" evidence="1">
    <location>
        <begin position="165"/>
        <end position="174"/>
    </location>
</feature>
<gene>
    <name evidence="2" type="ORF">QJS10_CPA16g00398</name>
</gene>
<feature type="region of interest" description="Disordered" evidence="1">
    <location>
        <begin position="144"/>
        <end position="203"/>
    </location>
</feature>
<evidence type="ECO:0008006" key="4">
    <source>
        <dbReference type="Google" id="ProtNLM"/>
    </source>
</evidence>
<evidence type="ECO:0000313" key="3">
    <source>
        <dbReference type="Proteomes" id="UP001180020"/>
    </source>
</evidence>
<dbReference type="PANTHER" id="PTHR31286:SF180">
    <property type="entry name" value="OS10G0362600 PROTEIN"/>
    <property type="match status" value="1"/>
</dbReference>
<accession>A0AAV9D4B2</accession>
<dbReference type="EMBL" id="JAUJYO010000016">
    <property type="protein sequence ID" value="KAK1295057.1"/>
    <property type="molecule type" value="Genomic_DNA"/>
</dbReference>
<evidence type="ECO:0000313" key="2">
    <source>
        <dbReference type="EMBL" id="KAK1295057.1"/>
    </source>
</evidence>
<sequence length="203" mass="22574">MNSILEGGPWTMDHRPFILRKWSPQVRMEQERLSSIPIWIRLPNLPLHLWEEDCLSLIGSLLGVPLFVDSATLQCSHASYARICVEAQASSPLPDSILVEVAPGIRESFKVDYDWKPQACKYCQTICHDKVGCVMKPTVEVPNTDKGRKTLTKATTSKRIEKGSGKIHKSKHKGGGPPQPPKKNKIASKGAPSGKRSTKSYME</sequence>
<reference evidence="2" key="2">
    <citation type="submission" date="2023-06" db="EMBL/GenBank/DDBJ databases">
        <authorList>
            <person name="Ma L."/>
            <person name="Liu K.-W."/>
            <person name="Li Z."/>
            <person name="Hsiao Y.-Y."/>
            <person name="Qi Y."/>
            <person name="Fu T."/>
            <person name="Tang G."/>
            <person name="Zhang D."/>
            <person name="Sun W.-H."/>
            <person name="Liu D.-K."/>
            <person name="Li Y."/>
            <person name="Chen G.-Z."/>
            <person name="Liu X.-D."/>
            <person name="Liao X.-Y."/>
            <person name="Jiang Y.-T."/>
            <person name="Yu X."/>
            <person name="Hao Y."/>
            <person name="Huang J."/>
            <person name="Zhao X.-W."/>
            <person name="Ke S."/>
            <person name="Chen Y.-Y."/>
            <person name="Wu W.-L."/>
            <person name="Hsu J.-L."/>
            <person name="Lin Y.-F."/>
            <person name="Huang M.-D."/>
            <person name="Li C.-Y."/>
            <person name="Huang L."/>
            <person name="Wang Z.-W."/>
            <person name="Zhao X."/>
            <person name="Zhong W.-Y."/>
            <person name="Peng D.-H."/>
            <person name="Ahmad S."/>
            <person name="Lan S."/>
            <person name="Zhang J.-S."/>
            <person name="Tsai W.-C."/>
            <person name="Van De Peer Y."/>
            <person name="Liu Z.-J."/>
        </authorList>
    </citation>
    <scope>NUCLEOTIDE SEQUENCE</scope>
    <source>
        <strain evidence="2">CP</strain>
        <tissue evidence="2">Leaves</tissue>
    </source>
</reference>
<keyword evidence="3" id="KW-1185">Reference proteome</keyword>
<dbReference type="InterPro" id="IPR040256">
    <property type="entry name" value="At4g02000-like"/>
</dbReference>
<evidence type="ECO:0000256" key="1">
    <source>
        <dbReference type="SAM" id="MobiDB-lite"/>
    </source>
</evidence>
<protein>
    <recommendedName>
        <fullName evidence="4">DUF4283 domain-containing protein</fullName>
    </recommendedName>
</protein>
<comment type="caution">
    <text evidence="2">The sequence shown here is derived from an EMBL/GenBank/DDBJ whole genome shotgun (WGS) entry which is preliminary data.</text>
</comment>
<name>A0AAV9D4B2_ACOCL</name>
<proteinExistence type="predicted"/>
<reference evidence="2" key="1">
    <citation type="journal article" date="2023" name="Nat. Commun.">
        <title>Diploid and tetraploid genomes of Acorus and the evolution of monocots.</title>
        <authorList>
            <person name="Ma L."/>
            <person name="Liu K.W."/>
            <person name="Li Z."/>
            <person name="Hsiao Y.Y."/>
            <person name="Qi Y."/>
            <person name="Fu T."/>
            <person name="Tang G.D."/>
            <person name="Zhang D."/>
            <person name="Sun W.H."/>
            <person name="Liu D.K."/>
            <person name="Li Y."/>
            <person name="Chen G.Z."/>
            <person name="Liu X.D."/>
            <person name="Liao X.Y."/>
            <person name="Jiang Y.T."/>
            <person name="Yu X."/>
            <person name="Hao Y."/>
            <person name="Huang J."/>
            <person name="Zhao X.W."/>
            <person name="Ke S."/>
            <person name="Chen Y.Y."/>
            <person name="Wu W.L."/>
            <person name="Hsu J.L."/>
            <person name="Lin Y.F."/>
            <person name="Huang M.D."/>
            <person name="Li C.Y."/>
            <person name="Huang L."/>
            <person name="Wang Z.W."/>
            <person name="Zhao X."/>
            <person name="Zhong W.Y."/>
            <person name="Peng D.H."/>
            <person name="Ahmad S."/>
            <person name="Lan S."/>
            <person name="Zhang J.S."/>
            <person name="Tsai W.C."/>
            <person name="Van de Peer Y."/>
            <person name="Liu Z.J."/>
        </authorList>
    </citation>
    <scope>NUCLEOTIDE SEQUENCE</scope>
    <source>
        <strain evidence="2">CP</strain>
    </source>
</reference>
<dbReference type="Proteomes" id="UP001180020">
    <property type="component" value="Unassembled WGS sequence"/>
</dbReference>
<dbReference type="AlphaFoldDB" id="A0AAV9D4B2"/>